<dbReference type="RefSeq" id="WP_090304628.1">
    <property type="nucleotide sequence ID" value="NZ_FNFE01000002.1"/>
</dbReference>
<name>A0A1G8XIV1_9EURY</name>
<dbReference type="AlphaFoldDB" id="A0A1G8XIV1"/>
<gene>
    <name evidence="1" type="ORF">SAMN04515672_1770</name>
</gene>
<keyword evidence="2" id="KW-1185">Reference proteome</keyword>
<evidence type="ECO:0000313" key="2">
    <source>
        <dbReference type="Proteomes" id="UP000198882"/>
    </source>
</evidence>
<organism evidence="1 2">
    <name type="scientific">Natronorubrum texcoconense</name>
    <dbReference type="NCBI Taxonomy" id="1095776"/>
    <lineage>
        <taxon>Archaea</taxon>
        <taxon>Methanobacteriati</taxon>
        <taxon>Methanobacteriota</taxon>
        <taxon>Stenosarchaea group</taxon>
        <taxon>Halobacteria</taxon>
        <taxon>Halobacteriales</taxon>
        <taxon>Natrialbaceae</taxon>
        <taxon>Natronorubrum</taxon>
    </lineage>
</organism>
<proteinExistence type="predicted"/>
<accession>A0A1G8XIV1</accession>
<sequence length="243" mass="27594">MVAVDDSVDVHVRTTVWKWPLYLMDSLLRDVEQIEADQSEKPSEPVKMEYTAKSAGCIISSAALLESVANTVIFDIEQGTPAMKRYEFDVEQVQSNIRSEYKSIYDEKDCSFIYAKVPKKYDKILEFSGSPVFTRHQNPYQNASIVTKLRNQAIHAKPEYVTTQAEIGDTPTYGEYQSLQGALQGKAAKNPYSNAPLFEFFSHGYAEWAAQSVLQLIDEFYSRLGVVPIYETSIEELCLNELR</sequence>
<reference evidence="2" key="1">
    <citation type="submission" date="2016-10" db="EMBL/GenBank/DDBJ databases">
        <authorList>
            <person name="Varghese N."/>
            <person name="Submissions S."/>
        </authorList>
    </citation>
    <scope>NUCLEOTIDE SEQUENCE [LARGE SCALE GENOMIC DNA]</scope>
    <source>
        <strain evidence="2">B4,CECT 8067,JCM 17497</strain>
    </source>
</reference>
<protein>
    <submittedName>
        <fullName evidence="1">Uncharacterized protein</fullName>
    </submittedName>
</protein>
<dbReference type="Proteomes" id="UP000198882">
    <property type="component" value="Unassembled WGS sequence"/>
</dbReference>
<dbReference type="EMBL" id="FNFE01000002">
    <property type="protein sequence ID" value="SDJ90347.1"/>
    <property type="molecule type" value="Genomic_DNA"/>
</dbReference>
<evidence type="ECO:0000313" key="1">
    <source>
        <dbReference type="EMBL" id="SDJ90347.1"/>
    </source>
</evidence>